<evidence type="ECO:0000256" key="11">
    <source>
        <dbReference type="SAM" id="MobiDB-lite"/>
    </source>
</evidence>
<evidence type="ECO:0000256" key="12">
    <source>
        <dbReference type="SAM" id="Phobius"/>
    </source>
</evidence>
<protein>
    <recommendedName>
        <fullName evidence="13">Bromo domain-containing protein</fullName>
    </recommendedName>
</protein>
<dbReference type="InterPro" id="IPR001487">
    <property type="entry name" value="Bromodomain"/>
</dbReference>
<evidence type="ECO:0000313" key="15">
    <source>
        <dbReference type="EMBL" id="CAF1459976.1"/>
    </source>
</evidence>
<dbReference type="EMBL" id="CAJNOJ010000090">
    <property type="protein sequence ID" value="CAF1082898.1"/>
    <property type="molecule type" value="Genomic_DNA"/>
</dbReference>
<feature type="transmembrane region" description="Helical" evidence="12">
    <location>
        <begin position="658"/>
        <end position="675"/>
    </location>
</feature>
<dbReference type="PANTHER" id="PTHR22881:SF27">
    <property type="entry name" value="BROMODOMAIN CONTAINING 7_9"/>
    <property type="match status" value="1"/>
</dbReference>
<dbReference type="Proteomes" id="UP000663828">
    <property type="component" value="Unassembled WGS sequence"/>
</dbReference>
<feature type="region of interest" description="Disordered" evidence="11">
    <location>
        <begin position="445"/>
        <end position="476"/>
    </location>
</feature>
<dbReference type="EMBL" id="CAJNOR010003922">
    <property type="protein sequence ID" value="CAF1459976.1"/>
    <property type="molecule type" value="Genomic_DNA"/>
</dbReference>
<evidence type="ECO:0000256" key="9">
    <source>
        <dbReference type="ARBA" id="ARBA00023242"/>
    </source>
</evidence>
<dbReference type="PROSITE" id="PS50014">
    <property type="entry name" value="BROMODOMAIN_2"/>
    <property type="match status" value="1"/>
</dbReference>
<keyword evidence="8" id="KW-0804">Transcription</keyword>
<reference evidence="15" key="1">
    <citation type="submission" date="2021-02" db="EMBL/GenBank/DDBJ databases">
        <authorList>
            <person name="Nowell W R."/>
        </authorList>
    </citation>
    <scope>NUCLEOTIDE SEQUENCE</scope>
</reference>
<evidence type="ECO:0000313" key="16">
    <source>
        <dbReference type="Proteomes" id="UP000663828"/>
    </source>
</evidence>
<comment type="caution">
    <text evidence="15">The sequence shown here is derived from an EMBL/GenBank/DDBJ whole genome shotgun (WGS) entry which is preliminary data.</text>
</comment>
<dbReference type="PRINTS" id="PR00503">
    <property type="entry name" value="BROMODOMAIN"/>
</dbReference>
<gene>
    <name evidence="14" type="ORF">EDS130_LOCUS19067</name>
    <name evidence="15" type="ORF">XAT740_LOCUS37380</name>
</gene>
<keyword evidence="3 12" id="KW-0812">Transmembrane</keyword>
<feature type="region of interest" description="Disordered" evidence="11">
    <location>
        <begin position="1"/>
        <end position="80"/>
    </location>
</feature>
<feature type="domain" description="Bromo" evidence="13">
    <location>
        <begin position="96"/>
        <end position="166"/>
    </location>
</feature>
<keyword evidence="5" id="KW-0805">Transcription regulation</keyword>
<dbReference type="GO" id="GO:0006357">
    <property type="term" value="P:regulation of transcription by RNA polymerase II"/>
    <property type="evidence" value="ECO:0007669"/>
    <property type="project" value="TreeGrafter"/>
</dbReference>
<keyword evidence="9" id="KW-0539">Nucleus</keyword>
<dbReference type="GO" id="GO:0016020">
    <property type="term" value="C:membrane"/>
    <property type="evidence" value="ECO:0007669"/>
    <property type="project" value="UniProtKB-SubCell"/>
</dbReference>
<keyword evidence="16" id="KW-1185">Reference proteome</keyword>
<dbReference type="PANTHER" id="PTHR22881">
    <property type="entry name" value="BROMODOMAIN CONTAINING PROTEIN"/>
    <property type="match status" value="1"/>
</dbReference>
<feature type="compositionally biased region" description="Polar residues" evidence="11">
    <location>
        <begin position="40"/>
        <end position="57"/>
    </location>
</feature>
<name>A0A815Q7I2_ADIRI</name>
<keyword evidence="7 12" id="KW-0472">Membrane</keyword>
<proteinExistence type="predicted"/>
<dbReference type="InterPro" id="IPR051831">
    <property type="entry name" value="Bromodomain_contain_prot"/>
</dbReference>
<evidence type="ECO:0000256" key="2">
    <source>
        <dbReference type="ARBA" id="ARBA00004141"/>
    </source>
</evidence>
<organism evidence="15 16">
    <name type="scientific">Adineta ricciae</name>
    <name type="common">Rotifer</name>
    <dbReference type="NCBI Taxonomy" id="249248"/>
    <lineage>
        <taxon>Eukaryota</taxon>
        <taxon>Metazoa</taxon>
        <taxon>Spiralia</taxon>
        <taxon>Gnathifera</taxon>
        <taxon>Rotifera</taxon>
        <taxon>Eurotatoria</taxon>
        <taxon>Bdelloidea</taxon>
        <taxon>Adinetida</taxon>
        <taxon>Adinetidae</taxon>
        <taxon>Adineta</taxon>
    </lineage>
</organism>
<dbReference type="SUPFAM" id="SSF47370">
    <property type="entry name" value="Bromodomain"/>
    <property type="match status" value="1"/>
</dbReference>
<dbReference type="Proteomes" id="UP000663852">
    <property type="component" value="Unassembled WGS sequence"/>
</dbReference>
<evidence type="ECO:0000256" key="5">
    <source>
        <dbReference type="ARBA" id="ARBA00023015"/>
    </source>
</evidence>
<comment type="subcellular location">
    <subcellularLocation>
        <location evidence="2">Membrane</location>
        <topology evidence="2">Multi-pass membrane protein</topology>
    </subcellularLocation>
    <subcellularLocation>
        <location evidence="1">Nucleus</location>
    </subcellularLocation>
</comment>
<dbReference type="Pfam" id="PF00439">
    <property type="entry name" value="Bromodomain"/>
    <property type="match status" value="1"/>
</dbReference>
<dbReference type="Gene3D" id="1.20.920.10">
    <property type="entry name" value="Bromodomain-like"/>
    <property type="match status" value="1"/>
</dbReference>
<evidence type="ECO:0000256" key="8">
    <source>
        <dbReference type="ARBA" id="ARBA00023163"/>
    </source>
</evidence>
<evidence type="ECO:0000313" key="14">
    <source>
        <dbReference type="EMBL" id="CAF1082898.1"/>
    </source>
</evidence>
<dbReference type="InterPro" id="IPR036427">
    <property type="entry name" value="Bromodomain-like_sf"/>
</dbReference>
<dbReference type="SMART" id="SM00297">
    <property type="entry name" value="BROMO"/>
    <property type="match status" value="1"/>
</dbReference>
<evidence type="ECO:0000256" key="6">
    <source>
        <dbReference type="ARBA" id="ARBA00023117"/>
    </source>
</evidence>
<feature type="compositionally biased region" description="Polar residues" evidence="11">
    <location>
        <begin position="462"/>
        <end position="476"/>
    </location>
</feature>
<evidence type="ECO:0000256" key="7">
    <source>
        <dbReference type="ARBA" id="ARBA00023136"/>
    </source>
</evidence>
<dbReference type="InterPro" id="IPR021900">
    <property type="entry name" value="DUF3512"/>
</dbReference>
<dbReference type="Pfam" id="PF12024">
    <property type="entry name" value="DUF3512"/>
    <property type="match status" value="1"/>
</dbReference>
<evidence type="ECO:0000256" key="3">
    <source>
        <dbReference type="ARBA" id="ARBA00022692"/>
    </source>
</evidence>
<feature type="compositionally biased region" description="Basic and acidic residues" evidence="11">
    <location>
        <begin position="445"/>
        <end position="458"/>
    </location>
</feature>
<dbReference type="AlphaFoldDB" id="A0A815Q7I2"/>
<accession>A0A815Q7I2</accession>
<evidence type="ECO:0000259" key="13">
    <source>
        <dbReference type="PROSITE" id="PS50014"/>
    </source>
</evidence>
<feature type="transmembrane region" description="Helical" evidence="12">
    <location>
        <begin position="687"/>
        <end position="705"/>
    </location>
</feature>
<evidence type="ECO:0000256" key="4">
    <source>
        <dbReference type="ARBA" id="ARBA00022989"/>
    </source>
</evidence>
<sequence>MFRRGTKRPRFSLGGHPILDHDDSSNHSGLGMPEYEEDSLSQQHQATTASNLDSSFSYGHFAPDRPRRAPKSITKSHQDDNTNLNACLDHLLRILSRKDKQGFFQYPVTDQFAPGYSTIITRPMDFSTMKKKISQDDYYNIIEFRADFELMCENAMKYNRPDTIYWQAAKKLLATGSKLMNKDKILGFRRSLECFSRLTERELGFRIDASNHSTDEQISNSTEQLDSSTADTDNLSSMSVSQACSQRKPKLILKLPKFCEKIPAVIPDEEEEEEEEEEYSPEEILLQAKQAALSAREKLKLRPTICSYALAYQRANAKTSLLYVNQDDFSQQIVTLSETNVLSTNESASISSALPVVNGNEQQTYLASKHYLENGPFSSNASQCDSTFSSMPKEELDLLIHTYGSEFSAQYAVSLMDYVKDAGDLALAYVDRFLSVLTNGEHDNFTMKKRDKPPKVEENENPVYQTTPANILPSDSTLDTSTQIKQEAIMNVDGNLHQQQLNSTFDDDFKYQMQFRQTQYEHSSQSQQHQSTNDYDLAEKALFDLPQIPNGTDPGLSSESIHHNLDMMHSNDSTFDTLFYFLCNRIMSKSGQTLRIPPIRPIPEFVGGNDWVIPAFNPKDFGALQKQIISNLIYYQSNYGAVAVTFLLLVAFFRPTALIFGLIVVAGLIAGYVYATRQKIALPPFLHDRPIFILALVLVTGFVVTRMFGTMFVFLFGIAFPLSAIVAHAIARKPTLQNKAENTVENLSLQSTPMGLLLTWLGAQAAAAEESTPTTKRK</sequence>
<feature type="compositionally biased region" description="Basic residues" evidence="11">
    <location>
        <begin position="1"/>
        <end position="10"/>
    </location>
</feature>
<keyword evidence="6 10" id="KW-0103">Bromodomain</keyword>
<keyword evidence="4 12" id="KW-1133">Transmembrane helix</keyword>
<dbReference type="GO" id="GO:0005634">
    <property type="term" value="C:nucleus"/>
    <property type="evidence" value="ECO:0007669"/>
    <property type="project" value="UniProtKB-SubCell"/>
</dbReference>
<dbReference type="InterPro" id="IPR004895">
    <property type="entry name" value="Prenylated_rab_accept_PRA1"/>
</dbReference>
<dbReference type="OrthoDB" id="21648at2759"/>
<evidence type="ECO:0000256" key="1">
    <source>
        <dbReference type="ARBA" id="ARBA00004123"/>
    </source>
</evidence>
<evidence type="ECO:0000256" key="10">
    <source>
        <dbReference type="PROSITE-ProRule" id="PRU00035"/>
    </source>
</evidence>
<feature type="region of interest" description="Disordered" evidence="11">
    <location>
        <begin position="213"/>
        <end position="234"/>
    </location>
</feature>
<dbReference type="Pfam" id="PF03208">
    <property type="entry name" value="PRA1"/>
    <property type="match status" value="1"/>
</dbReference>
<feature type="transmembrane region" description="Helical" evidence="12">
    <location>
        <begin position="711"/>
        <end position="731"/>
    </location>
</feature>